<name>A0A364YA85_9BACT</name>
<evidence type="ECO:0000313" key="2">
    <source>
        <dbReference type="EMBL" id="RAW03315.1"/>
    </source>
</evidence>
<dbReference type="EMBL" id="QMFY01000001">
    <property type="protein sequence ID" value="RAW03315.1"/>
    <property type="molecule type" value="Genomic_DNA"/>
</dbReference>
<dbReference type="OrthoDB" id="679547at2"/>
<comment type="caution">
    <text evidence="2">The sequence shown here is derived from an EMBL/GenBank/DDBJ whole genome shotgun (WGS) entry which is preliminary data.</text>
</comment>
<evidence type="ECO:0008006" key="4">
    <source>
        <dbReference type="Google" id="ProtNLM"/>
    </source>
</evidence>
<evidence type="ECO:0000313" key="3">
    <source>
        <dbReference type="Proteomes" id="UP000251889"/>
    </source>
</evidence>
<feature type="chain" id="PRO_5017082329" description="TonB-dependent receptor plug domain-containing protein" evidence="1">
    <location>
        <begin position="21"/>
        <end position="778"/>
    </location>
</feature>
<dbReference type="AlphaFoldDB" id="A0A364YA85"/>
<organism evidence="2 3">
    <name type="scientific">Pseudochryseolinea flava</name>
    <dbReference type="NCBI Taxonomy" id="2059302"/>
    <lineage>
        <taxon>Bacteria</taxon>
        <taxon>Pseudomonadati</taxon>
        <taxon>Bacteroidota</taxon>
        <taxon>Cytophagia</taxon>
        <taxon>Cytophagales</taxon>
        <taxon>Fulvivirgaceae</taxon>
        <taxon>Pseudochryseolinea</taxon>
    </lineage>
</organism>
<reference evidence="2 3" key="1">
    <citation type="submission" date="2018-06" db="EMBL/GenBank/DDBJ databases">
        <title>Chryseolinea flavus sp. nov., a member of the phylum Bacteroidetes isolated from soil.</title>
        <authorList>
            <person name="Li Y."/>
            <person name="Wang J."/>
        </authorList>
    </citation>
    <scope>NUCLEOTIDE SEQUENCE [LARGE SCALE GENOMIC DNA]</scope>
    <source>
        <strain evidence="2 3">SDU1-6</strain>
    </source>
</reference>
<dbReference type="Gene3D" id="2.60.40.1930">
    <property type="match status" value="1"/>
</dbReference>
<keyword evidence="3" id="KW-1185">Reference proteome</keyword>
<evidence type="ECO:0000256" key="1">
    <source>
        <dbReference type="SAM" id="SignalP"/>
    </source>
</evidence>
<sequence>MNKKIFMILLSFKIFLFAAAQENDEDFPLKAQRLLSEFYAKTVPLKIHVFFNQPQYVPGDTVFYSVSLLAASSYTPIKGRQIVNVILSERNGNVKVKHNVLIHDGHGSNQFILPLDLESGTYVVTAYSEWMRNHDQSLFHHSTLTVGGDFLSYPKRDSTKFYVEGGKLISGTRNKIIAKGPPSVVVIRTNNNTEITSCQIGPDGMGVFYMTPEYGTSYKAQATNGQFSQLADVEPEGVSMIVTPGDGKRPCNISLERSRNFGSPISLLLTSGDRVVFAAKVSLKEKPTALVSISSDKLPEGLILATLFDDQGNELSARMFIEKKRSVIAANVVLDKQQYTTREKVRLKVQLRDDFGKPVKGKFAITVVGATSLPTRLREVSDRSEIEDGIPFGGLDANYINTLDDFSFNNYLITKCWKRFNWKKILNSEFGTSFSAQKFIHLSGKADIRIPPDSVKVSFFLQRNVIIFQSYLDSLGQFNFPVAIDFENEDRASYCVEQRGQKLPYVELTNFMIPPINFNLGEENDTRERNVYAHFTTTKRSIDRAYFFGRRNGVTPTSIAKPHALIEDEVFDADWVIQLNDYLLLPTMEETLREIVPKVQHRKIRNKSEVRVFIDDLDKTGDGPPFYFIDGVMTDNTEYFLSLKPEQVSVIKVICTSTKLRTFGAFGRNGVILVETKIPDNSKNVPVYSNSFLVNGINKQIPFRAVDESDLQHPRLPLIKHCLYWNPMVETDENGFAEVSFYTADNTGIFNIKACGVSETGEVIKLQQQFSVAFKKNN</sequence>
<proteinExistence type="predicted"/>
<protein>
    <recommendedName>
        <fullName evidence="4">TonB-dependent receptor plug domain-containing protein</fullName>
    </recommendedName>
</protein>
<accession>A0A364YA85</accession>
<dbReference type="RefSeq" id="WP_112745530.1">
    <property type="nucleotide sequence ID" value="NZ_QMFY01000001.1"/>
</dbReference>
<gene>
    <name evidence="2" type="ORF">DQQ10_04315</name>
</gene>
<dbReference type="Proteomes" id="UP000251889">
    <property type="component" value="Unassembled WGS sequence"/>
</dbReference>
<feature type="signal peptide" evidence="1">
    <location>
        <begin position="1"/>
        <end position="20"/>
    </location>
</feature>
<keyword evidence="1" id="KW-0732">Signal</keyword>